<reference evidence="3 4" key="2">
    <citation type="journal article" date="2021" name="Curr. Genet.">
        <title>Genetic response to nitrogen starvation in the aggressive Eucalyptus foliar pathogen Teratosphaeria destructans.</title>
        <authorList>
            <person name="Havenga M."/>
            <person name="Wingfield B.D."/>
            <person name="Wingfield M.J."/>
            <person name="Dreyer L.L."/>
            <person name="Roets F."/>
            <person name="Aylward J."/>
        </authorList>
    </citation>
    <scope>NUCLEOTIDE SEQUENCE [LARGE SCALE GENOMIC DNA]</scope>
    <source>
        <strain evidence="3">CMW44962</strain>
    </source>
</reference>
<sequence>MILKHLDDHKPAQGETSRKRSAWRSKVPRRTSVILAVESSSTISSSISKRRLGVYVQDPDFSSLDRELCEALGIKTIRDSEAQAMTDDSPFTYVPYWGHDADLLRRGPRSTPRVHLGAGVSFLIRKELGFQGYEYEVDLSHYVGESDWWPDFRELEAQHEMGPGCSEVSGAARVPPTP</sequence>
<dbReference type="InterPro" id="IPR012942">
    <property type="entry name" value="SRR1-like"/>
</dbReference>
<name>A0A9W7SQ43_9PEZI</name>
<reference evidence="3 4" key="1">
    <citation type="journal article" date="2018" name="IMA Fungus">
        <title>IMA Genome-F 10: Nine draft genome sequences of Claviceps purpurea s.lat., including C. arundinis, C. humidiphila, and C. cf. spartinae, pseudomolecules for the pitch canker pathogen Fusarium circinatum, draft genome of Davidsoniella eucalypti, Grosmannia galeiformis, Quambalaria eucalypti, and Teratosphaeria destructans.</title>
        <authorList>
            <person name="Wingfield B.D."/>
            <person name="Liu M."/>
            <person name="Nguyen H.D."/>
            <person name="Lane F.A."/>
            <person name="Morgan S.W."/>
            <person name="De Vos L."/>
            <person name="Wilken P.M."/>
            <person name="Duong T.A."/>
            <person name="Aylward J."/>
            <person name="Coetzee M.P."/>
            <person name="Dadej K."/>
            <person name="De Beer Z.W."/>
            <person name="Findlay W."/>
            <person name="Havenga M."/>
            <person name="Kolarik M."/>
            <person name="Menzies J.G."/>
            <person name="Naidoo K."/>
            <person name="Pochopski O."/>
            <person name="Shoukouhi P."/>
            <person name="Santana Q.C."/>
            <person name="Seifert K.A."/>
            <person name="Soal N."/>
            <person name="Steenkamp E.T."/>
            <person name="Tatham C.T."/>
            <person name="van der Nest M.A."/>
            <person name="Wingfield M.J."/>
        </authorList>
    </citation>
    <scope>NUCLEOTIDE SEQUENCE [LARGE SCALE GENOMIC DNA]</scope>
    <source>
        <strain evidence="3">CMW44962</strain>
    </source>
</reference>
<proteinExistence type="predicted"/>
<dbReference type="EMBL" id="RIBY02001979">
    <property type="protein sequence ID" value="KAH9826455.1"/>
    <property type="molecule type" value="Genomic_DNA"/>
</dbReference>
<evidence type="ECO:0000256" key="1">
    <source>
        <dbReference type="SAM" id="MobiDB-lite"/>
    </source>
</evidence>
<dbReference type="Proteomes" id="UP001138500">
    <property type="component" value="Unassembled WGS sequence"/>
</dbReference>
<protein>
    <recommendedName>
        <fullName evidence="2">SRR1-like domain-containing protein</fullName>
    </recommendedName>
</protein>
<comment type="caution">
    <text evidence="3">The sequence shown here is derived from an EMBL/GenBank/DDBJ whole genome shotgun (WGS) entry which is preliminary data.</text>
</comment>
<feature type="region of interest" description="Disordered" evidence="1">
    <location>
        <begin position="1"/>
        <end position="23"/>
    </location>
</feature>
<accession>A0A9W7SQ43</accession>
<evidence type="ECO:0000313" key="4">
    <source>
        <dbReference type="Proteomes" id="UP001138500"/>
    </source>
</evidence>
<keyword evidence="4" id="KW-1185">Reference proteome</keyword>
<dbReference type="OrthoDB" id="5318346at2759"/>
<evidence type="ECO:0000259" key="2">
    <source>
        <dbReference type="Pfam" id="PF07985"/>
    </source>
</evidence>
<gene>
    <name evidence="3" type="ORF">Tdes44962_MAKER03448</name>
</gene>
<dbReference type="Pfam" id="PF07985">
    <property type="entry name" value="SRR1"/>
    <property type="match status" value="1"/>
</dbReference>
<organism evidence="3 4">
    <name type="scientific">Teratosphaeria destructans</name>
    <dbReference type="NCBI Taxonomy" id="418781"/>
    <lineage>
        <taxon>Eukaryota</taxon>
        <taxon>Fungi</taxon>
        <taxon>Dikarya</taxon>
        <taxon>Ascomycota</taxon>
        <taxon>Pezizomycotina</taxon>
        <taxon>Dothideomycetes</taxon>
        <taxon>Dothideomycetidae</taxon>
        <taxon>Mycosphaerellales</taxon>
        <taxon>Teratosphaeriaceae</taxon>
        <taxon>Teratosphaeria</taxon>
    </lineage>
</organism>
<dbReference type="AlphaFoldDB" id="A0A9W7SQ43"/>
<feature type="domain" description="SRR1-like" evidence="2">
    <location>
        <begin position="45"/>
        <end position="96"/>
    </location>
</feature>
<feature type="compositionally biased region" description="Basic and acidic residues" evidence="1">
    <location>
        <begin position="1"/>
        <end position="18"/>
    </location>
</feature>
<evidence type="ECO:0000313" key="3">
    <source>
        <dbReference type="EMBL" id="KAH9826455.1"/>
    </source>
</evidence>